<dbReference type="InterPro" id="IPR037152">
    <property type="entry name" value="L-asparaginase_N_sf"/>
</dbReference>
<organism evidence="3 4">
    <name type="scientific">Campylobacter magnus</name>
    <dbReference type="NCBI Taxonomy" id="3026462"/>
    <lineage>
        <taxon>Bacteria</taxon>
        <taxon>Pseudomonadati</taxon>
        <taxon>Campylobacterota</taxon>
        <taxon>Epsilonproteobacteria</taxon>
        <taxon>Campylobacterales</taxon>
        <taxon>Campylobacteraceae</taxon>
        <taxon>Campylobacter</taxon>
    </lineage>
</organism>
<comment type="caution">
    <text evidence="3">The sequence shown here is derived from an EMBL/GenBank/DDBJ whole genome shotgun (WGS) entry which is preliminary data.</text>
</comment>
<name>A0ABT8T558_9BACT</name>
<dbReference type="SUPFAM" id="SSF53774">
    <property type="entry name" value="Glutaminase/Asparaginase"/>
    <property type="match status" value="1"/>
</dbReference>
<dbReference type="PIRSF" id="PIRSF001220">
    <property type="entry name" value="L-ASNase_gatD"/>
    <property type="match status" value="1"/>
</dbReference>
<dbReference type="PIRSF" id="PIRSF500176">
    <property type="entry name" value="L_ASNase"/>
    <property type="match status" value="1"/>
</dbReference>
<dbReference type="Pfam" id="PF17763">
    <property type="entry name" value="Asparaginase_C"/>
    <property type="match status" value="1"/>
</dbReference>
<evidence type="ECO:0000313" key="4">
    <source>
        <dbReference type="Proteomes" id="UP001171111"/>
    </source>
</evidence>
<dbReference type="PANTHER" id="PTHR11707:SF28">
    <property type="entry name" value="60 KDA LYSOPHOSPHOLIPASE"/>
    <property type="match status" value="1"/>
</dbReference>
<sequence>MSKIIRKKICILNTGGTILARSDKNDDQNGCENGDENGYEAGGLEFLDVFGSILEQFKPDTKKSKKDHFVFADFSLDIITPFSIGSQDMDNAHLLHLGKEAIKASKKYDFIIITHGSDTLEESAFFLSLLKEIKIGVILTASMYPPNDKNYDGTANLEFALKSALKSDIKSVRVAMNGELLEPKKLIKFKSWGKDAFCQSLAFDIGILDFKPFSLPKALPKVAVIYADGQFYPSLYNLKSLKGVVLAGMGSGTLPKNAIKFFSKLKIPVVRSSRVAMSKITSKEVNDKKYGFINANHLSPAKAKVLLMLALSKKSKDIAKYFENF</sequence>
<dbReference type="InterPro" id="IPR040919">
    <property type="entry name" value="Asparaginase_C"/>
</dbReference>
<dbReference type="PRINTS" id="PR00139">
    <property type="entry name" value="ASNGLNASE"/>
</dbReference>
<keyword evidence="4" id="KW-1185">Reference proteome</keyword>
<dbReference type="PROSITE" id="PS51732">
    <property type="entry name" value="ASN_GLN_ASE_3"/>
    <property type="match status" value="1"/>
</dbReference>
<dbReference type="InterPro" id="IPR036152">
    <property type="entry name" value="Asp/glu_Ase-like_sf"/>
</dbReference>
<dbReference type="InterPro" id="IPR027473">
    <property type="entry name" value="L-asparaginase_C"/>
</dbReference>
<gene>
    <name evidence="3" type="ORF">Q2362_00700</name>
</gene>
<proteinExistence type="predicted"/>
<dbReference type="EMBL" id="JAULJQ010000001">
    <property type="protein sequence ID" value="MDO2408617.1"/>
    <property type="molecule type" value="Genomic_DNA"/>
</dbReference>
<dbReference type="PANTHER" id="PTHR11707">
    <property type="entry name" value="L-ASPARAGINASE"/>
    <property type="match status" value="1"/>
</dbReference>
<evidence type="ECO:0000259" key="2">
    <source>
        <dbReference type="Pfam" id="PF17763"/>
    </source>
</evidence>
<feature type="domain" description="Asparaginase/glutaminase C-terminal" evidence="2">
    <location>
        <begin position="222"/>
        <end position="318"/>
    </location>
</feature>
<protein>
    <submittedName>
        <fullName evidence="3">Asparaginase</fullName>
    </submittedName>
</protein>
<dbReference type="Pfam" id="PF00710">
    <property type="entry name" value="Asparaginase"/>
    <property type="match status" value="1"/>
</dbReference>
<evidence type="ECO:0000259" key="1">
    <source>
        <dbReference type="Pfam" id="PF00710"/>
    </source>
</evidence>
<dbReference type="InterPro" id="IPR027474">
    <property type="entry name" value="L-asparaginase_N"/>
</dbReference>
<dbReference type="Gene3D" id="3.40.50.40">
    <property type="match status" value="1"/>
</dbReference>
<dbReference type="Gene3D" id="3.40.50.1170">
    <property type="entry name" value="L-asparaginase, N-terminal domain"/>
    <property type="match status" value="1"/>
</dbReference>
<reference evidence="3 4" key="1">
    <citation type="submission" date="2023-06" db="EMBL/GenBank/DDBJ databases">
        <title>Campylobacter magnum sp. nov., isolated from cecal contents of domestic pigs (Sus scrofa domesticus).</title>
        <authorList>
            <person name="Papic B."/>
            <person name="Gruntar I."/>
        </authorList>
    </citation>
    <scope>NUCLEOTIDE SEQUENCE [LARGE SCALE GENOMIC DNA]</scope>
    <source>
        <strain evidence="4">34484-21</strain>
    </source>
</reference>
<dbReference type="Proteomes" id="UP001171111">
    <property type="component" value="Unassembled WGS sequence"/>
</dbReference>
<accession>A0ABT8T558</accession>
<evidence type="ECO:0000313" key="3">
    <source>
        <dbReference type="EMBL" id="MDO2408617.1"/>
    </source>
</evidence>
<dbReference type="InterPro" id="IPR006034">
    <property type="entry name" value="Asparaginase/glutaminase-like"/>
</dbReference>
<dbReference type="SMART" id="SM00870">
    <property type="entry name" value="Asparaginase"/>
    <property type="match status" value="1"/>
</dbReference>
<feature type="domain" description="L-asparaginase N-terminal" evidence="1">
    <location>
        <begin position="8"/>
        <end position="199"/>
    </location>
</feature>
<dbReference type="RefSeq" id="WP_302243346.1">
    <property type="nucleotide sequence ID" value="NZ_JAULJQ010000001.1"/>
</dbReference>